<dbReference type="AlphaFoldDB" id="R7WHA8"/>
<gene>
    <name evidence="1" type="ORF">Rrhod_4279</name>
</gene>
<keyword evidence="1" id="KW-0396">Initiation factor</keyword>
<sequence>MTRVGAETVPEPPRPGMFSNARVVGDRFFLSGMHAGSPDGVVGGDDTYLQAVEAFRRVRELTEACGAHVDDIVVLRLYLTDIADKGDVGRARGEVFTGDFPCSTLVEVSALVDPGLTVEIEAEGIVGASARRLPFMHRSVGVGSDVTSG</sequence>
<dbReference type="Gene3D" id="3.30.1330.40">
    <property type="entry name" value="RutC-like"/>
    <property type="match status" value="1"/>
</dbReference>
<name>R7WHA8_9NOCA</name>
<evidence type="ECO:0000313" key="1">
    <source>
        <dbReference type="EMBL" id="EOM74476.1"/>
    </source>
</evidence>
<dbReference type="eggNOG" id="COG0251">
    <property type="taxonomic scope" value="Bacteria"/>
</dbReference>
<keyword evidence="1" id="KW-0648">Protein biosynthesis</keyword>
<proteinExistence type="predicted"/>
<protein>
    <submittedName>
        <fullName evidence="1">YigF family translation initiation factor</fullName>
    </submittedName>
</protein>
<comment type="caution">
    <text evidence="1">The sequence shown here is derived from an EMBL/GenBank/DDBJ whole genome shotgun (WGS) entry which is preliminary data.</text>
</comment>
<dbReference type="PANTHER" id="PTHR43857">
    <property type="entry name" value="BLR7761 PROTEIN"/>
    <property type="match status" value="1"/>
</dbReference>
<organism evidence="1 2">
    <name type="scientific">Rhodococcus rhodnii LMG 5362</name>
    <dbReference type="NCBI Taxonomy" id="1273125"/>
    <lineage>
        <taxon>Bacteria</taxon>
        <taxon>Bacillati</taxon>
        <taxon>Actinomycetota</taxon>
        <taxon>Actinomycetes</taxon>
        <taxon>Mycobacteriales</taxon>
        <taxon>Nocardiaceae</taxon>
        <taxon>Rhodococcus</taxon>
    </lineage>
</organism>
<dbReference type="PANTHER" id="PTHR43857:SF1">
    <property type="entry name" value="YJGH FAMILY PROTEIN"/>
    <property type="match status" value="1"/>
</dbReference>
<dbReference type="InterPro" id="IPR035959">
    <property type="entry name" value="RutC-like_sf"/>
</dbReference>
<accession>R7WHA8</accession>
<dbReference type="GO" id="GO:0003743">
    <property type="term" value="F:translation initiation factor activity"/>
    <property type="evidence" value="ECO:0007669"/>
    <property type="project" value="UniProtKB-KW"/>
</dbReference>
<evidence type="ECO:0000313" key="2">
    <source>
        <dbReference type="Proteomes" id="UP000013525"/>
    </source>
</evidence>
<dbReference type="SUPFAM" id="SSF55298">
    <property type="entry name" value="YjgF-like"/>
    <property type="match status" value="1"/>
</dbReference>
<dbReference type="PATRIC" id="fig|1273125.3.peg.4064"/>
<keyword evidence="2" id="KW-1185">Reference proteome</keyword>
<dbReference type="EMBL" id="APMY01000131">
    <property type="protein sequence ID" value="EOM74476.1"/>
    <property type="molecule type" value="Genomic_DNA"/>
</dbReference>
<dbReference type="Proteomes" id="UP000013525">
    <property type="component" value="Unassembled WGS sequence"/>
</dbReference>
<dbReference type="RefSeq" id="WP_010840292.1">
    <property type="nucleotide sequence ID" value="NZ_APMY01000131.1"/>
</dbReference>
<dbReference type="Pfam" id="PF01042">
    <property type="entry name" value="Ribonuc_L-PSP"/>
    <property type="match status" value="1"/>
</dbReference>
<dbReference type="InterPro" id="IPR006175">
    <property type="entry name" value="YjgF/YER057c/UK114"/>
</dbReference>
<reference evidence="1 2" key="1">
    <citation type="journal article" date="2013" name="Genome Announc.">
        <title>Draft Genome Sequence of Rhodococcus rhodnii Strain LMG5362, a Symbiont of Rhodnius prolixus (Hemiptera, Reduviidae, Triatominae), the Principle Vector of Trypanosoma cruzi.</title>
        <authorList>
            <person name="Pachebat J.A."/>
            <person name="van Keulen G."/>
            <person name="Whitten M.M."/>
            <person name="Girdwood S."/>
            <person name="Del Sol R."/>
            <person name="Dyson P.J."/>
            <person name="Facey P.D."/>
        </authorList>
    </citation>
    <scope>NUCLEOTIDE SEQUENCE [LARGE SCALE GENOMIC DNA]</scope>
    <source>
        <strain evidence="1 2">LMG 5362</strain>
    </source>
</reference>